<dbReference type="AlphaFoldDB" id="A0ABD2QE21"/>
<gene>
    <name evidence="1" type="ORF">Ciccas_003861</name>
</gene>
<sequence length="216" mass="24848">MLTRVIHVPEPISPFASSITVTVQLLTDRAAVPDLENVNKVVLPLNQKEQDWIGNRVRLGQALKIFAPWRILADHILIRAFWLEISEEQQPISYDHLCLPTQAPENKKETNNIVYELRDISYLDQTGDLVVINDSICNLANDRHGQSEFEHDRKRDFIPLARFNLLLQGRIRLAHLLISRDGICVLLGVTKEQMCLFSLYRMERMPHELTTSNLSS</sequence>
<protein>
    <submittedName>
        <fullName evidence="1">Uncharacterized protein</fullName>
    </submittedName>
</protein>
<organism evidence="1 2">
    <name type="scientific">Cichlidogyrus casuarinus</name>
    <dbReference type="NCBI Taxonomy" id="1844966"/>
    <lineage>
        <taxon>Eukaryota</taxon>
        <taxon>Metazoa</taxon>
        <taxon>Spiralia</taxon>
        <taxon>Lophotrochozoa</taxon>
        <taxon>Platyhelminthes</taxon>
        <taxon>Monogenea</taxon>
        <taxon>Monopisthocotylea</taxon>
        <taxon>Dactylogyridea</taxon>
        <taxon>Ancyrocephalidae</taxon>
        <taxon>Cichlidogyrus</taxon>
    </lineage>
</organism>
<keyword evidence="2" id="KW-1185">Reference proteome</keyword>
<comment type="caution">
    <text evidence="1">The sequence shown here is derived from an EMBL/GenBank/DDBJ whole genome shotgun (WGS) entry which is preliminary data.</text>
</comment>
<dbReference type="Proteomes" id="UP001626550">
    <property type="component" value="Unassembled WGS sequence"/>
</dbReference>
<accession>A0ABD2QE21</accession>
<evidence type="ECO:0000313" key="1">
    <source>
        <dbReference type="EMBL" id="KAL3317482.1"/>
    </source>
</evidence>
<reference evidence="1 2" key="1">
    <citation type="submission" date="2024-11" db="EMBL/GenBank/DDBJ databases">
        <title>Adaptive evolution of stress response genes in parasites aligns with host niche diversity.</title>
        <authorList>
            <person name="Hahn C."/>
            <person name="Resl P."/>
        </authorList>
    </citation>
    <scope>NUCLEOTIDE SEQUENCE [LARGE SCALE GENOMIC DNA]</scope>
    <source>
        <strain evidence="1">EGGRZ-B1_66</strain>
        <tissue evidence="1">Body</tissue>
    </source>
</reference>
<evidence type="ECO:0000313" key="2">
    <source>
        <dbReference type="Proteomes" id="UP001626550"/>
    </source>
</evidence>
<name>A0ABD2QE21_9PLAT</name>
<proteinExistence type="predicted"/>
<dbReference type="EMBL" id="JBJKFK010000377">
    <property type="protein sequence ID" value="KAL3317482.1"/>
    <property type="molecule type" value="Genomic_DNA"/>
</dbReference>